<feature type="chain" id="PRO_5003253733" description="Secretion system C-terminal sorting domain-containing protein" evidence="2">
    <location>
        <begin position="20"/>
        <end position="482"/>
    </location>
</feature>
<feature type="domain" description="GLUG" evidence="3">
    <location>
        <begin position="194"/>
        <end position="219"/>
    </location>
</feature>
<evidence type="ECO:0000256" key="2">
    <source>
        <dbReference type="SAM" id="SignalP"/>
    </source>
</evidence>
<evidence type="ECO:0000256" key="1">
    <source>
        <dbReference type="ARBA" id="ARBA00022729"/>
    </source>
</evidence>
<evidence type="ECO:0000313" key="6">
    <source>
        <dbReference type="Proteomes" id="UP000008641"/>
    </source>
</evidence>
<organism evidence="5 6">
    <name type="scientific">Weeksella virosa (strain ATCC 43766 / DSM 16922 / JCM 21250 / CCUG 30538 / CDC 9751 / IAM 14551 / NBRC 16016 / NCTC 11634 / CL345/78)</name>
    <dbReference type="NCBI Taxonomy" id="865938"/>
    <lineage>
        <taxon>Bacteria</taxon>
        <taxon>Pseudomonadati</taxon>
        <taxon>Bacteroidota</taxon>
        <taxon>Flavobacteriia</taxon>
        <taxon>Flavobacteriales</taxon>
        <taxon>Weeksellaceae</taxon>
        <taxon>Weeksella</taxon>
    </lineage>
</organism>
<protein>
    <recommendedName>
        <fullName evidence="7">Secretion system C-terminal sorting domain-containing protein</fullName>
    </recommendedName>
</protein>
<proteinExistence type="predicted"/>
<sequence>MKKTLLTLFAIASFFIGNAQDNQKFAPNVYKSTTTDKTFVVKKDLPSSNWHDNADVSWYTDAQTSFEINSAEQLAGLAKLVMNGKTFEGKTITLTQDIDLASHLWTPIGYSATQAFSGTFDGGNHTVKNIQVIRDKGDFIGFFGQVYNGHLKNTNVENVYLRGRDTMGGFVGNLSTNSTAENCHVKNVDIVATGYNAGGFAGGLLTDSSIHNCSSDGVISGVNQIGGFVGTPWDNTIITESFATGKVSGDYIIGGFAGFSTMAFAPNRINTIKNSYAIVDVNATLERAGGFVGSPQFNMHIENVYAVGKVTSPLHAGAFAGLVGQVQINKSYYNEDLNDLNAYADFEYGETPIDIQGKNTTFMKSQSMVDLLNQNSEELWTISQNINNGYPYLKAQGNMANHNYATQPKVKVYPSITTDLVMIEADVVISNYQIVDTSGRKVMQNSVQTKRTKVQVNHLPKGTYFLLLETEKGKLTSKFIKK</sequence>
<reference evidence="5 6" key="1">
    <citation type="journal article" date="2011" name="Stand. Genomic Sci.">
        <title>Complete genome sequence of Weeksella virosa type strain (9751).</title>
        <authorList>
            <person name="Lang E."/>
            <person name="Teshima H."/>
            <person name="Lucas S."/>
            <person name="Lapidus A."/>
            <person name="Hammon N."/>
            <person name="Deshpande S."/>
            <person name="Nolan M."/>
            <person name="Cheng J.F."/>
            <person name="Pitluck S."/>
            <person name="Liolios K."/>
            <person name="Pagani I."/>
            <person name="Mikhailova N."/>
            <person name="Ivanova N."/>
            <person name="Mavromatis K."/>
            <person name="Pati A."/>
            <person name="Tapia R."/>
            <person name="Han C."/>
            <person name="Goodwin L."/>
            <person name="Chen A."/>
            <person name="Palaniappan K."/>
            <person name="Land M."/>
            <person name="Hauser L."/>
            <person name="Chang Y.J."/>
            <person name="Jeffries C.D."/>
            <person name="Brambilla E.M."/>
            <person name="Kopitz M."/>
            <person name="Rohde M."/>
            <person name="Goker M."/>
            <person name="Tindall B.J."/>
            <person name="Detter J.C."/>
            <person name="Woyke T."/>
            <person name="Bristow J."/>
            <person name="Eisen J.A."/>
            <person name="Markowitz V."/>
            <person name="Hugenholtz P."/>
            <person name="Klenk H.P."/>
            <person name="Kyrpides N.C."/>
        </authorList>
    </citation>
    <scope>NUCLEOTIDE SEQUENCE [LARGE SCALE GENOMIC DNA]</scope>
    <source>
        <strain evidence="6">ATCC 43766 / DSM 16922 / JCM 21250 / NBRC 16016 / NCTC 11634 / CL345/78</strain>
    </source>
</reference>
<dbReference type="Gene3D" id="2.160.20.110">
    <property type="match status" value="2"/>
</dbReference>
<dbReference type="KEGG" id="wvi:Weevi_0024"/>
<dbReference type="InterPro" id="IPR011493">
    <property type="entry name" value="GLUG"/>
</dbReference>
<dbReference type="Proteomes" id="UP000008641">
    <property type="component" value="Chromosome"/>
</dbReference>
<dbReference type="OrthoDB" id="1081439at2"/>
<name>F0P2E0_WEEVC</name>
<dbReference type="eggNOG" id="COG4733">
    <property type="taxonomic scope" value="Bacteria"/>
</dbReference>
<dbReference type="HOGENOM" id="CLU_574722_0_0_10"/>
<dbReference type="InterPro" id="IPR026444">
    <property type="entry name" value="Secre_tail"/>
</dbReference>
<keyword evidence="1 2" id="KW-0732">Signal</keyword>
<evidence type="ECO:0000313" key="5">
    <source>
        <dbReference type="EMBL" id="ADX66752.1"/>
    </source>
</evidence>
<evidence type="ECO:0000259" key="3">
    <source>
        <dbReference type="Pfam" id="PF07581"/>
    </source>
</evidence>
<keyword evidence="6" id="KW-1185">Reference proteome</keyword>
<reference evidence="6" key="2">
    <citation type="journal article" date="2011" name="Stand. Genomic Sci.">
        <title>Complete genome sequence of Weeksella virosa type strain (9751T).</title>
        <authorList>
            <person name="Lang E."/>
            <person name="Teshima H."/>
            <person name="Lucas S."/>
            <person name="Lapidus A."/>
            <person name="Hammon N."/>
            <person name="Deshpande S."/>
            <person name="Nolan M."/>
            <person name="Cheng J."/>
            <person name="Pitluck S."/>
            <person name="Liolios K."/>
            <person name="Pagani I."/>
            <person name="Mikhailova N."/>
            <person name="Ivanova N."/>
            <person name="Mavromatis K."/>
            <person name="Pati A."/>
            <person name="Tapia R."/>
            <person name="Han C."/>
            <person name="Goodwin L."/>
            <person name="Chen A."/>
            <person name="Palaniappan K."/>
            <person name="Land M."/>
            <person name="Hauser L."/>
            <person name="Chang Y."/>
            <person name="Jeffries C."/>
            <person name="Brambilla E."/>
            <person name="Kopitz M."/>
            <person name="Rohde M."/>
            <person name="Goker M."/>
            <person name="Tindall B."/>
            <person name="Detter J."/>
            <person name="Woyke T."/>
            <person name="Bristow J."/>
            <person name="Eisen J."/>
            <person name="Markowitz V."/>
            <person name="Hugenholtz P."/>
            <person name="Klenk H."/>
            <person name="Kyrpides N."/>
        </authorList>
    </citation>
    <scope>NUCLEOTIDE SEQUENCE [LARGE SCALE GENOMIC DNA]</scope>
    <source>
        <strain evidence="6">ATCC 43766 / DSM 16922 / JCM 21250 / NBRC 16016 / NCTC 11634 / CL345/78</strain>
    </source>
</reference>
<dbReference type="STRING" id="865938.Weevi_0024"/>
<gene>
    <name evidence="5" type="ordered locus">Weevi_0024</name>
</gene>
<evidence type="ECO:0000259" key="4">
    <source>
        <dbReference type="Pfam" id="PF18962"/>
    </source>
</evidence>
<evidence type="ECO:0008006" key="7">
    <source>
        <dbReference type="Google" id="ProtNLM"/>
    </source>
</evidence>
<dbReference type="NCBIfam" id="TIGR04183">
    <property type="entry name" value="Por_Secre_tail"/>
    <property type="match status" value="1"/>
</dbReference>
<dbReference type="AlphaFoldDB" id="F0P2E0"/>
<dbReference type="Pfam" id="PF07581">
    <property type="entry name" value="Glug"/>
    <property type="match status" value="1"/>
</dbReference>
<feature type="domain" description="Secretion system C-terminal sorting" evidence="4">
    <location>
        <begin position="412"/>
        <end position="480"/>
    </location>
</feature>
<feature type="signal peptide" evidence="2">
    <location>
        <begin position="1"/>
        <end position="19"/>
    </location>
</feature>
<accession>F0P2E0</accession>
<dbReference type="RefSeq" id="WP_013597148.1">
    <property type="nucleotide sequence ID" value="NC_015144.1"/>
</dbReference>
<dbReference type="EMBL" id="CP002455">
    <property type="protein sequence ID" value="ADX66752.1"/>
    <property type="molecule type" value="Genomic_DNA"/>
</dbReference>
<dbReference type="Pfam" id="PF18962">
    <property type="entry name" value="Por_Secre_tail"/>
    <property type="match status" value="1"/>
</dbReference>